<accession>A0A1V3WWW7</accession>
<evidence type="ECO:0000313" key="1">
    <source>
        <dbReference type="EMBL" id="BCI92584.1"/>
    </source>
</evidence>
<gene>
    <name evidence="2" type="ORF">BZL29_5421</name>
    <name evidence="3" type="ORF">BZL30_3859</name>
    <name evidence="1" type="ORF">NIIDMKKI_77900</name>
</gene>
<evidence type="ECO:0000313" key="2">
    <source>
        <dbReference type="EMBL" id="OOK71407.1"/>
    </source>
</evidence>
<dbReference type="Proteomes" id="UP000189229">
    <property type="component" value="Unassembled WGS sequence"/>
</dbReference>
<evidence type="ECO:0000313" key="3">
    <source>
        <dbReference type="EMBL" id="OOK75612.1"/>
    </source>
</evidence>
<proteinExistence type="predicted"/>
<evidence type="ECO:0000313" key="4">
    <source>
        <dbReference type="Proteomes" id="UP000188532"/>
    </source>
</evidence>
<dbReference type="EMBL" id="AP023343">
    <property type="protein sequence ID" value="BCI92584.1"/>
    <property type="molecule type" value="Genomic_DNA"/>
</dbReference>
<name>A0A1V3WWW7_MYCKA</name>
<sequence length="71" mass="7562">MSTVCRDCRTGVYHCHGTIIRHALGRTECTETDCDGPEISVHTFVIDCDAVGCRCADAPNGEAGSPHRVSA</sequence>
<reference evidence="1 6" key="2">
    <citation type="submission" date="2020-07" db="EMBL/GenBank/DDBJ databases">
        <title>Mycobacterium kansasii (former subtype) with zoonotic potential isolated from diseased indoor pet cat, Japan.</title>
        <authorList>
            <person name="Fukano H."/>
            <person name="Terazono T."/>
            <person name="Hoshino Y."/>
        </authorList>
    </citation>
    <scope>NUCLEOTIDE SEQUENCE [LARGE SCALE GENOMIC DNA]</scope>
    <source>
        <strain evidence="1 6">Kuro-I</strain>
    </source>
</reference>
<reference evidence="4 5" key="1">
    <citation type="submission" date="2017-02" db="EMBL/GenBank/DDBJ databases">
        <title>Complete genome sequences of Mycobacterium kansasii strains isolated from rhesus macaques.</title>
        <authorList>
            <person name="Panda A."/>
            <person name="Nagaraj S."/>
            <person name="Zhao X."/>
            <person name="Tettelin H."/>
            <person name="Detolla L.J."/>
        </authorList>
    </citation>
    <scope>NUCLEOTIDE SEQUENCE [LARGE SCALE GENOMIC DNA]</scope>
    <source>
        <strain evidence="2 4">11-3469</strain>
        <strain evidence="3 5">11-3813</strain>
    </source>
</reference>
<dbReference type="RefSeq" id="WP_080674073.1">
    <property type="nucleotide sequence ID" value="NZ_BLYZ01000003.1"/>
</dbReference>
<organism evidence="2 4">
    <name type="scientific">Mycobacterium kansasii</name>
    <dbReference type="NCBI Taxonomy" id="1768"/>
    <lineage>
        <taxon>Bacteria</taxon>
        <taxon>Bacillati</taxon>
        <taxon>Actinomycetota</taxon>
        <taxon>Actinomycetes</taxon>
        <taxon>Mycobacteriales</taxon>
        <taxon>Mycobacteriaceae</taxon>
        <taxon>Mycobacterium</taxon>
    </lineage>
</organism>
<keyword evidence="6" id="KW-1185">Reference proteome</keyword>
<dbReference type="GeneID" id="71766220"/>
<dbReference type="Proteomes" id="UP000516380">
    <property type="component" value="Chromosome"/>
</dbReference>
<dbReference type="EMBL" id="MVBN01000006">
    <property type="protein sequence ID" value="OOK71407.1"/>
    <property type="molecule type" value="Genomic_DNA"/>
</dbReference>
<evidence type="ECO:0000313" key="6">
    <source>
        <dbReference type="Proteomes" id="UP000516380"/>
    </source>
</evidence>
<protein>
    <submittedName>
        <fullName evidence="2">Uncharacterized protein</fullName>
    </submittedName>
</protein>
<evidence type="ECO:0000313" key="5">
    <source>
        <dbReference type="Proteomes" id="UP000189229"/>
    </source>
</evidence>
<dbReference type="AlphaFoldDB" id="A0A1V3WWW7"/>
<dbReference type="EMBL" id="MVBM01000003">
    <property type="protein sequence ID" value="OOK75612.1"/>
    <property type="molecule type" value="Genomic_DNA"/>
</dbReference>
<dbReference type="Proteomes" id="UP000188532">
    <property type="component" value="Unassembled WGS sequence"/>
</dbReference>